<feature type="coiled-coil region" evidence="4">
    <location>
        <begin position="128"/>
        <end position="278"/>
    </location>
</feature>
<dbReference type="Proteomes" id="UP001164746">
    <property type="component" value="Chromosome 17"/>
</dbReference>
<dbReference type="SUPFAM" id="SSF74853">
    <property type="entry name" value="Lamin A/C globular tail domain"/>
    <property type="match status" value="1"/>
</dbReference>
<dbReference type="PROSITE" id="PS00226">
    <property type="entry name" value="IF_ROD_1"/>
    <property type="match status" value="1"/>
</dbReference>
<protein>
    <submittedName>
        <fullName evidence="7">NF70-like protein</fullName>
    </submittedName>
</protein>
<evidence type="ECO:0000256" key="3">
    <source>
        <dbReference type="RuleBase" id="RU000685"/>
    </source>
</evidence>
<feature type="compositionally biased region" description="Low complexity" evidence="5">
    <location>
        <begin position="455"/>
        <end position="477"/>
    </location>
</feature>
<feature type="compositionally biased region" description="Basic and acidic residues" evidence="5">
    <location>
        <begin position="493"/>
        <end position="504"/>
    </location>
</feature>
<sequence length="688" mass="76825">MSVQTTIETTRKRQSMGPTQVIVQRSTPGSRMSLGSSLGSSSTMRRNVVQSSFSAPTRSMGEAGRVSKESVATVMNTRGKEKKDLGDLNSKLASYIDKVKYMEACNKAMTEEIDRLRKMKGYTQDRVKQEYEDELNEARNTIKTLSKEIAPLQARILALEDKVESKDAELDAVRKQKEELQSSVHKMTQLISELEGELSGLRGRVETVERDNEMLKSDVQRARDEADRIRDDFEAAVSKQILAENERDFADEERQFISDTLNAECEELRELLDSFKSVTPDIAKMWKSEFSSCIQAIQAEYNDQLAKMTDSTERRYQDRIMQMENAYRRDNTDSSVTKTENKTLKSAIGDQKGKMSQLQRDNDRLLKELEDLKRMFEEQCEECEEEKSSLRLELSSLSSELSDVMADLENMRGHNLSLSLEISCYRKLLEGEENSMKRIIEDTQNVQSGGGADLSSLIMSSGGSASRSGGGSSSQQSNPKASEPDSRQQPTRKKPDPKASEPDSRQQPTRKKPVFIFSPYLSVAMSESTGLVRVSRSSKCAISIAEIAQDGTFVRLKNESSSKIYANSFEDDAGPNDFVAPKSTCKSWGVGSGQYTLHDDKGAVTMSESSGTVRVSRTSKSHVTFKEVAQDGAFCMLENTSGSVFAYDFKAEAGPNDFVGDEGTLSCKDDSENKSIDENSYIYLDARY</sequence>
<keyword evidence="8" id="KW-1185">Reference proteome</keyword>
<comment type="similarity">
    <text evidence="3">Belongs to the intermediate filament family.</text>
</comment>
<evidence type="ECO:0000256" key="1">
    <source>
        <dbReference type="ARBA" id="ARBA00022754"/>
    </source>
</evidence>
<dbReference type="PANTHER" id="PTHR45721">
    <property type="entry name" value="LAMIN DM0-RELATED"/>
    <property type="match status" value="1"/>
</dbReference>
<dbReference type="Gene3D" id="1.20.5.340">
    <property type="match status" value="1"/>
</dbReference>
<feature type="compositionally biased region" description="Polar residues" evidence="5">
    <location>
        <begin position="16"/>
        <end position="28"/>
    </location>
</feature>
<evidence type="ECO:0000256" key="2">
    <source>
        <dbReference type="ARBA" id="ARBA00023054"/>
    </source>
</evidence>
<evidence type="ECO:0000259" key="6">
    <source>
        <dbReference type="SMART" id="SM01391"/>
    </source>
</evidence>
<name>A0ABY7GA11_MYAAR</name>
<proteinExistence type="inferred from homology"/>
<organism evidence="7 8">
    <name type="scientific">Mya arenaria</name>
    <name type="common">Soft-shell clam</name>
    <dbReference type="NCBI Taxonomy" id="6604"/>
    <lineage>
        <taxon>Eukaryota</taxon>
        <taxon>Metazoa</taxon>
        <taxon>Spiralia</taxon>
        <taxon>Lophotrochozoa</taxon>
        <taxon>Mollusca</taxon>
        <taxon>Bivalvia</taxon>
        <taxon>Autobranchia</taxon>
        <taxon>Heteroconchia</taxon>
        <taxon>Euheterodonta</taxon>
        <taxon>Imparidentia</taxon>
        <taxon>Neoheterodontei</taxon>
        <taxon>Myida</taxon>
        <taxon>Myoidea</taxon>
        <taxon>Myidae</taxon>
        <taxon>Mya</taxon>
    </lineage>
</organism>
<reference evidence="7" key="1">
    <citation type="submission" date="2022-11" db="EMBL/GenBank/DDBJ databases">
        <title>Centuries of genome instability and evolution in soft-shell clam transmissible cancer (bioRxiv).</title>
        <authorList>
            <person name="Hart S.F.M."/>
            <person name="Yonemitsu M.A."/>
            <person name="Giersch R.M."/>
            <person name="Beal B.F."/>
            <person name="Arriagada G."/>
            <person name="Davis B.W."/>
            <person name="Ostrander E.A."/>
            <person name="Goff S.P."/>
            <person name="Metzger M.J."/>
        </authorList>
    </citation>
    <scope>NUCLEOTIDE SEQUENCE</scope>
    <source>
        <strain evidence="7">MELC-2E11</strain>
        <tissue evidence="7">Siphon/mantle</tissue>
    </source>
</reference>
<dbReference type="Pfam" id="PF00038">
    <property type="entry name" value="Filament"/>
    <property type="match status" value="2"/>
</dbReference>
<evidence type="ECO:0000313" key="8">
    <source>
        <dbReference type="Proteomes" id="UP001164746"/>
    </source>
</evidence>
<feature type="region of interest" description="Disordered" evidence="5">
    <location>
        <begin position="1"/>
        <end position="45"/>
    </location>
</feature>
<dbReference type="EMBL" id="CP111028">
    <property type="protein sequence ID" value="WAR31243.1"/>
    <property type="molecule type" value="Genomic_DNA"/>
</dbReference>
<evidence type="ECO:0000256" key="4">
    <source>
        <dbReference type="SAM" id="Coils"/>
    </source>
</evidence>
<gene>
    <name evidence="7" type="ORF">MAR_033785</name>
</gene>
<dbReference type="InterPro" id="IPR039008">
    <property type="entry name" value="IF_rod_dom"/>
</dbReference>
<evidence type="ECO:0000313" key="7">
    <source>
        <dbReference type="EMBL" id="WAR31243.1"/>
    </source>
</evidence>
<feature type="coiled-coil region" evidence="4">
    <location>
        <begin position="348"/>
        <end position="400"/>
    </location>
</feature>
<keyword evidence="1 3" id="KW-0403">Intermediate filament</keyword>
<feature type="compositionally biased region" description="Low complexity" evidence="5">
    <location>
        <begin position="29"/>
        <end position="45"/>
    </location>
</feature>
<dbReference type="InterPro" id="IPR018039">
    <property type="entry name" value="IF_conserved"/>
</dbReference>
<dbReference type="SUPFAM" id="SSF90257">
    <property type="entry name" value="Myosin rod fragments"/>
    <property type="match status" value="1"/>
</dbReference>
<keyword evidence="2 4" id="KW-0175">Coiled coil</keyword>
<evidence type="ECO:0000256" key="5">
    <source>
        <dbReference type="SAM" id="MobiDB-lite"/>
    </source>
</evidence>
<dbReference type="SUPFAM" id="SSF64593">
    <property type="entry name" value="Intermediate filament protein, coiled coil region"/>
    <property type="match status" value="2"/>
</dbReference>
<dbReference type="SMART" id="SM01391">
    <property type="entry name" value="Filament"/>
    <property type="match status" value="1"/>
</dbReference>
<accession>A0ABY7GA11</accession>
<feature type="region of interest" description="Disordered" evidence="5">
    <location>
        <begin position="443"/>
        <end position="512"/>
    </location>
</feature>
<dbReference type="InterPro" id="IPR036415">
    <property type="entry name" value="Lamin_tail_dom_sf"/>
</dbReference>
<dbReference type="Gene3D" id="1.20.5.170">
    <property type="match status" value="1"/>
</dbReference>
<dbReference type="PANTHER" id="PTHR45721:SF12">
    <property type="entry name" value="INTERMEDIATE FILAMENT PROTEIN IFA-1"/>
    <property type="match status" value="1"/>
</dbReference>
<feature type="domain" description="IF rod" evidence="6">
    <location>
        <begin position="80"/>
        <end position="435"/>
    </location>
</feature>